<dbReference type="Proteomes" id="UP000234881">
    <property type="component" value="Unassembled WGS sequence"/>
</dbReference>
<dbReference type="RefSeq" id="WP_101532567.1">
    <property type="nucleotide sequence ID" value="NZ_PKUQ01000006.1"/>
</dbReference>
<comment type="caution">
    <text evidence="3">The sequence shown here is derived from an EMBL/GenBank/DDBJ whole genome shotgun (WGS) entry which is preliminary data.</text>
</comment>
<comment type="similarity">
    <text evidence="1">Belongs to the universal stress protein A family.</text>
</comment>
<name>A0A2N5XVC5_9HYPH</name>
<evidence type="ECO:0000313" key="3">
    <source>
        <dbReference type="EMBL" id="PLW78461.1"/>
    </source>
</evidence>
<proteinExistence type="inferred from homology"/>
<evidence type="ECO:0000313" key="4">
    <source>
        <dbReference type="Proteomes" id="UP000234881"/>
    </source>
</evidence>
<dbReference type="SUPFAM" id="SSF52402">
    <property type="entry name" value="Adenine nucleotide alpha hydrolases-like"/>
    <property type="match status" value="1"/>
</dbReference>
<dbReference type="InterPro" id="IPR006015">
    <property type="entry name" value="Universal_stress_UspA"/>
</dbReference>
<dbReference type="PRINTS" id="PR01438">
    <property type="entry name" value="UNVRSLSTRESS"/>
</dbReference>
<accession>A0A2N5XVC5</accession>
<dbReference type="InterPro" id="IPR006016">
    <property type="entry name" value="UspA"/>
</dbReference>
<dbReference type="Pfam" id="PF00582">
    <property type="entry name" value="Usp"/>
    <property type="match status" value="1"/>
</dbReference>
<evidence type="ECO:0000256" key="1">
    <source>
        <dbReference type="ARBA" id="ARBA00008791"/>
    </source>
</evidence>
<evidence type="ECO:0000259" key="2">
    <source>
        <dbReference type="Pfam" id="PF00582"/>
    </source>
</evidence>
<reference evidence="3 4" key="1">
    <citation type="submission" date="2018-01" db="EMBL/GenBank/DDBJ databases">
        <title>The draft genome sequence of Cohaesibacter sp. H1304.</title>
        <authorList>
            <person name="Wang N.-N."/>
            <person name="Du Z.-J."/>
        </authorList>
    </citation>
    <scope>NUCLEOTIDE SEQUENCE [LARGE SCALE GENOMIC DNA]</scope>
    <source>
        <strain evidence="3 4">H1304</strain>
    </source>
</reference>
<dbReference type="Gene3D" id="3.40.50.12370">
    <property type="match status" value="1"/>
</dbReference>
<dbReference type="AlphaFoldDB" id="A0A2N5XVC5"/>
<dbReference type="OrthoDB" id="9804721at2"/>
<feature type="domain" description="UspA" evidence="2">
    <location>
        <begin position="154"/>
        <end position="277"/>
    </location>
</feature>
<dbReference type="CDD" id="cd00293">
    <property type="entry name" value="USP-like"/>
    <property type="match status" value="1"/>
</dbReference>
<protein>
    <submittedName>
        <fullName evidence="3">Universal stress protein</fullName>
    </submittedName>
</protein>
<dbReference type="PANTHER" id="PTHR46268">
    <property type="entry name" value="STRESS RESPONSE PROTEIN NHAX"/>
    <property type="match status" value="1"/>
</dbReference>
<dbReference type="EMBL" id="PKUQ01000006">
    <property type="protein sequence ID" value="PLW78461.1"/>
    <property type="molecule type" value="Genomic_DNA"/>
</dbReference>
<gene>
    <name evidence="3" type="ORF">C0081_04240</name>
</gene>
<sequence length="278" mass="30447">MAIRTFMSFCTVNAPNSHVRITVNLCKAANAHLSLILVGLASSPPISEYTAVMYENWMAERDAEDKAISNRVDNVTSLLEENGLSYNIDVKYSSYSDIIDYVVSKSCFCDLILLDNSIIKNSFISNPIIESSIFQSTRPILVIPDGITPDLNPKKVVVCWNSRPEAARAILNAIEFVENAEKVDVVIVDPFSTAWKDTAKPGADLAVYLARHGSNISVKILESGGKDTAVVIKQYAKETGADLIVMGAYGHSRLRERIFGGVTQAFLDETSVPVLMAH</sequence>
<organism evidence="3 4">
    <name type="scientific">Cohaesibacter celericrescens</name>
    <dbReference type="NCBI Taxonomy" id="2067669"/>
    <lineage>
        <taxon>Bacteria</taxon>
        <taxon>Pseudomonadati</taxon>
        <taxon>Pseudomonadota</taxon>
        <taxon>Alphaproteobacteria</taxon>
        <taxon>Hyphomicrobiales</taxon>
        <taxon>Cohaesibacteraceae</taxon>
    </lineage>
</organism>
<keyword evidence="4" id="KW-1185">Reference proteome</keyword>
<dbReference type="PANTHER" id="PTHR46268:SF15">
    <property type="entry name" value="UNIVERSAL STRESS PROTEIN HP_0031"/>
    <property type="match status" value="1"/>
</dbReference>